<sequence length="86" mass="9515">MQIKSIEQELIEGTEMILTRVTLNQVNSSCILSRLIIDTLGKPGIDNDLQLLGSGSQWEVVWTEPKLTIEQTREIISKAISFAGTA</sequence>
<name>A0A563VV38_9CYAN</name>
<evidence type="ECO:0000313" key="1">
    <source>
        <dbReference type="EMBL" id="VEP15275.1"/>
    </source>
</evidence>
<gene>
    <name evidence="1" type="ORF">H1P_320046</name>
</gene>
<dbReference type="AlphaFoldDB" id="A0A563VV38"/>
<organism evidence="1 2">
    <name type="scientific">Hyella patelloides LEGE 07179</name>
    <dbReference type="NCBI Taxonomy" id="945734"/>
    <lineage>
        <taxon>Bacteria</taxon>
        <taxon>Bacillati</taxon>
        <taxon>Cyanobacteriota</taxon>
        <taxon>Cyanophyceae</taxon>
        <taxon>Pleurocapsales</taxon>
        <taxon>Hyellaceae</taxon>
        <taxon>Hyella</taxon>
    </lineage>
</organism>
<evidence type="ECO:0000313" key="2">
    <source>
        <dbReference type="Proteomes" id="UP000320055"/>
    </source>
</evidence>
<dbReference type="Proteomes" id="UP000320055">
    <property type="component" value="Unassembled WGS sequence"/>
</dbReference>
<keyword evidence="2" id="KW-1185">Reference proteome</keyword>
<dbReference type="EMBL" id="CAACVJ010000246">
    <property type="protein sequence ID" value="VEP15275.1"/>
    <property type="molecule type" value="Genomic_DNA"/>
</dbReference>
<protein>
    <submittedName>
        <fullName evidence="1">Uncharacterized protein</fullName>
    </submittedName>
</protein>
<dbReference type="OrthoDB" id="463491at2"/>
<dbReference type="RefSeq" id="WP_144865409.1">
    <property type="nucleotide sequence ID" value="NZ_LR213792.1"/>
</dbReference>
<accession>A0A563VV38</accession>
<proteinExistence type="predicted"/>
<reference evidence="1 2" key="1">
    <citation type="submission" date="2019-01" db="EMBL/GenBank/DDBJ databases">
        <authorList>
            <person name="Brito A."/>
        </authorList>
    </citation>
    <scope>NUCLEOTIDE SEQUENCE [LARGE SCALE GENOMIC DNA]</scope>
    <source>
        <strain evidence="1">1</strain>
    </source>
</reference>